<protein>
    <recommendedName>
        <fullName evidence="4">Class III signal peptide-containing protein</fullName>
    </recommendedName>
</protein>
<dbReference type="EMBL" id="AGJL01000022">
    <property type="protein sequence ID" value="EHP86567.1"/>
    <property type="molecule type" value="Genomic_DNA"/>
</dbReference>
<feature type="transmembrane region" description="Helical" evidence="1">
    <location>
        <begin position="7"/>
        <end position="30"/>
    </location>
</feature>
<name>H1KYY7_9EURY</name>
<reference evidence="2 3" key="1">
    <citation type="submission" date="2011-09" db="EMBL/GenBank/DDBJ databases">
        <title>The draft genome of Methanotorris formicicus Mc-S-70.</title>
        <authorList>
            <consortium name="US DOE Joint Genome Institute (JGI-PGF)"/>
            <person name="Lucas S."/>
            <person name="Han J."/>
            <person name="Lapidus A."/>
            <person name="Cheng J.-F."/>
            <person name="Goodwin L."/>
            <person name="Pitluck S."/>
            <person name="Peters L."/>
            <person name="Land M.L."/>
            <person name="Hauser L."/>
            <person name="Sieprawska-Lupa M."/>
            <person name="Takai K."/>
            <person name="Miyazaki J."/>
            <person name="Whitman W."/>
            <person name="Woyke T.J."/>
        </authorList>
    </citation>
    <scope>NUCLEOTIDE SEQUENCE [LARGE SCALE GENOMIC DNA]</scope>
    <source>
        <strain evidence="2 3">Mc-S-70</strain>
    </source>
</reference>
<evidence type="ECO:0008006" key="4">
    <source>
        <dbReference type="Google" id="ProtNLM"/>
    </source>
</evidence>
<dbReference type="RefSeq" id="WP_007044439.1">
    <property type="nucleotide sequence ID" value="NZ_AGJL01000022.1"/>
</dbReference>
<dbReference type="OrthoDB" id="65948at2157"/>
<dbReference type="AlphaFoldDB" id="H1KYY7"/>
<evidence type="ECO:0000256" key="1">
    <source>
        <dbReference type="SAM" id="Phobius"/>
    </source>
</evidence>
<organism evidence="2 3">
    <name type="scientific">Methanotorris formicicus Mc-S-70</name>
    <dbReference type="NCBI Taxonomy" id="647171"/>
    <lineage>
        <taxon>Archaea</taxon>
        <taxon>Methanobacteriati</taxon>
        <taxon>Methanobacteriota</taxon>
        <taxon>Methanomada group</taxon>
        <taxon>Methanococci</taxon>
        <taxon>Methanococcales</taxon>
        <taxon>Methanocaldococcaceae</taxon>
        <taxon>Methanotorris</taxon>
    </lineage>
</organism>
<dbReference type="Pfam" id="PF04021">
    <property type="entry name" value="Class_IIIsignal"/>
    <property type="match status" value="1"/>
</dbReference>
<dbReference type="STRING" id="647171.MetfoDRAFT_1007"/>
<keyword evidence="1" id="KW-1133">Transmembrane helix</keyword>
<accession>H1KYY7</accession>
<dbReference type="Proteomes" id="UP000003706">
    <property type="component" value="Unassembled WGS sequence"/>
</dbReference>
<proteinExistence type="predicted"/>
<gene>
    <name evidence="2" type="ORF">MetfoDRAFT_1007</name>
</gene>
<evidence type="ECO:0000313" key="2">
    <source>
        <dbReference type="EMBL" id="EHP86567.1"/>
    </source>
</evidence>
<evidence type="ECO:0000313" key="3">
    <source>
        <dbReference type="Proteomes" id="UP000003706"/>
    </source>
</evidence>
<dbReference type="InterPro" id="IPR007166">
    <property type="entry name" value="Class3_signal_pept_motif"/>
</dbReference>
<comment type="caution">
    <text evidence="2">The sequence shown here is derived from an EMBL/GenBank/DDBJ whole genome shotgun (WGS) entry which is preliminary data.</text>
</comment>
<keyword evidence="1" id="KW-0472">Membrane</keyword>
<keyword evidence="3" id="KW-1185">Reference proteome</keyword>
<sequence length="131" mass="14120">MRGQISLEFTIIILAFLVAVVITTMGPGLYGMDKSVKSASASLAHAAMSKLKTNIELLALSDEGSSKVVYIKSPPGTWKVDGKTITFIGNGYSITATCSIDIVANKDYQTGMNVVPINLTRRDNYVEIDFP</sequence>
<keyword evidence="1" id="KW-0812">Transmembrane</keyword>